<gene>
    <name evidence="14" type="primary">100641695</name>
</gene>
<reference evidence="15" key="1">
    <citation type="journal article" date="2010" name="Nature">
        <title>The Amphimedon queenslandica genome and the evolution of animal complexity.</title>
        <authorList>
            <person name="Srivastava M."/>
            <person name="Simakov O."/>
            <person name="Chapman J."/>
            <person name="Fahey B."/>
            <person name="Gauthier M.E."/>
            <person name="Mitros T."/>
            <person name="Richards G.S."/>
            <person name="Conaco C."/>
            <person name="Dacre M."/>
            <person name="Hellsten U."/>
            <person name="Larroux C."/>
            <person name="Putnam N.H."/>
            <person name="Stanke M."/>
            <person name="Adamska M."/>
            <person name="Darling A."/>
            <person name="Degnan S.M."/>
            <person name="Oakley T.H."/>
            <person name="Plachetzki D.C."/>
            <person name="Zhai Y."/>
            <person name="Adamski M."/>
            <person name="Calcino A."/>
            <person name="Cummins S.F."/>
            <person name="Goodstein D.M."/>
            <person name="Harris C."/>
            <person name="Jackson D.J."/>
            <person name="Leys S.P."/>
            <person name="Shu S."/>
            <person name="Woodcroft B.J."/>
            <person name="Vervoort M."/>
            <person name="Kosik K.S."/>
            <person name="Manning G."/>
            <person name="Degnan B.M."/>
            <person name="Rokhsar D.S."/>
        </authorList>
    </citation>
    <scope>NUCLEOTIDE SEQUENCE [LARGE SCALE GENOMIC DNA]</scope>
</reference>
<keyword evidence="15" id="KW-1185">Reference proteome</keyword>
<keyword evidence="6" id="KW-0269">Exonuclease</keyword>
<evidence type="ECO:0000256" key="11">
    <source>
        <dbReference type="PIRSR" id="PIRSR610347-3"/>
    </source>
</evidence>
<accession>A0A1X7TPU7</accession>
<keyword evidence="8" id="KW-0539">Nucleus</keyword>
<feature type="region of interest" description="Disordered" evidence="12">
    <location>
        <begin position="1"/>
        <end position="20"/>
    </location>
</feature>
<feature type="region of interest" description="Disordered" evidence="12">
    <location>
        <begin position="57"/>
        <end position="76"/>
    </location>
</feature>
<evidence type="ECO:0000256" key="5">
    <source>
        <dbReference type="ARBA" id="ARBA00022801"/>
    </source>
</evidence>
<dbReference type="eggNOG" id="KOG2031">
    <property type="taxonomic scope" value="Eukaryota"/>
</dbReference>
<feature type="active site" description="Nucleophile" evidence="9">
    <location>
        <position position="198"/>
    </location>
</feature>
<dbReference type="AlphaFoldDB" id="A0A1X7TPU7"/>
<keyword evidence="5" id="KW-0378">Hydrolase</keyword>
<feature type="active site" description="Proton donor/acceptor" evidence="9">
    <location>
        <position position="427"/>
    </location>
</feature>
<dbReference type="PANTHER" id="PTHR12415">
    <property type="entry name" value="TYROSYL-DNA PHOSPHODIESTERASE 1"/>
    <property type="match status" value="1"/>
</dbReference>
<reference evidence="14" key="2">
    <citation type="submission" date="2017-05" db="UniProtKB">
        <authorList>
            <consortium name="EnsemblMetazoa"/>
        </authorList>
    </citation>
    <scope>IDENTIFICATION</scope>
</reference>
<dbReference type="Pfam" id="PF10283">
    <property type="entry name" value="zf-CCHH"/>
    <property type="match status" value="1"/>
</dbReference>
<feature type="binding site" evidence="10">
    <location>
        <position position="200"/>
    </location>
    <ligand>
        <name>substrate</name>
    </ligand>
</feature>
<evidence type="ECO:0000256" key="4">
    <source>
        <dbReference type="ARBA" id="ARBA00022763"/>
    </source>
</evidence>
<evidence type="ECO:0000313" key="14">
    <source>
        <dbReference type="EnsemblMetazoa" id="Aqu2.1.16958_001"/>
    </source>
</evidence>
<evidence type="ECO:0000259" key="13">
    <source>
        <dbReference type="Pfam" id="PF10283"/>
    </source>
</evidence>
<dbReference type="GO" id="GO:0004527">
    <property type="term" value="F:exonuclease activity"/>
    <property type="evidence" value="ECO:0007669"/>
    <property type="project" value="UniProtKB-KW"/>
</dbReference>
<dbReference type="InterPro" id="IPR010347">
    <property type="entry name" value="Tdp1"/>
</dbReference>
<evidence type="ECO:0000256" key="2">
    <source>
        <dbReference type="ARBA" id="ARBA00010205"/>
    </source>
</evidence>
<dbReference type="Gene3D" id="3.30.870.10">
    <property type="entry name" value="Endonuclease Chain A"/>
    <property type="match status" value="2"/>
</dbReference>
<protein>
    <recommendedName>
        <fullName evidence="13">PBZ-type domain-containing protein</fullName>
    </recommendedName>
</protein>
<dbReference type="EnsemblMetazoa" id="Aqu2.1.16958_001">
    <property type="protein sequence ID" value="Aqu2.1.16958_001"/>
    <property type="gene ID" value="Aqu2.1.16958"/>
</dbReference>
<name>A0A1X7TPU7_AMPQE</name>
<evidence type="ECO:0000256" key="6">
    <source>
        <dbReference type="ARBA" id="ARBA00022839"/>
    </source>
</evidence>
<dbReference type="GO" id="GO:0005634">
    <property type="term" value="C:nucleus"/>
    <property type="evidence" value="ECO:0007669"/>
    <property type="project" value="UniProtKB-SubCell"/>
</dbReference>
<evidence type="ECO:0000256" key="8">
    <source>
        <dbReference type="ARBA" id="ARBA00023242"/>
    </source>
</evidence>
<feature type="site" description="Interaction with DNA" evidence="11">
    <location>
        <position position="452"/>
    </location>
</feature>
<dbReference type="STRING" id="400682.A0A1X7TPU7"/>
<comment type="subcellular location">
    <subcellularLocation>
        <location evidence="1">Nucleus</location>
    </subcellularLocation>
</comment>
<dbReference type="InterPro" id="IPR019406">
    <property type="entry name" value="APLF_PBZ"/>
</dbReference>
<dbReference type="OrthoDB" id="47785at2759"/>
<evidence type="ECO:0000256" key="3">
    <source>
        <dbReference type="ARBA" id="ARBA00022722"/>
    </source>
</evidence>
<proteinExistence type="inferred from homology"/>
<dbReference type="InParanoid" id="A0A1X7TPU7"/>
<dbReference type="SUPFAM" id="SSF56024">
    <property type="entry name" value="Phospholipase D/nuclease"/>
    <property type="match status" value="2"/>
</dbReference>
<feature type="compositionally biased region" description="Basic and acidic residues" evidence="12">
    <location>
        <begin position="1"/>
        <end position="17"/>
    </location>
</feature>
<dbReference type="GO" id="GO:0017005">
    <property type="term" value="F:3'-tyrosyl-DNA phosphodiesterase activity"/>
    <property type="evidence" value="ECO:0007669"/>
    <property type="project" value="TreeGrafter"/>
</dbReference>
<evidence type="ECO:0000256" key="10">
    <source>
        <dbReference type="PIRSR" id="PIRSR610347-2"/>
    </source>
</evidence>
<feature type="binding site" evidence="10">
    <location>
        <position position="429"/>
    </location>
    <ligand>
        <name>substrate</name>
    </ligand>
</feature>
<sequence length="535" mass="60297">MASKEDQTGEDQDKPLCRYDPNCYRKNPTHFENYRHTIVSSKVAAGSSSNAPIVLVEEEEVKDPPSKKLKPNPNEDDDCILIEDKPLEEAPPTGITPTLFYLTKVRGIPDRYNDPRYTVGIKDILSSTHGNLIGSAQFNYMFDIKWLLDQYPEDKRSLPLLIVHGFQGREFESLRMDSLPHPNIKLLQAKLDLFGTHHSKMMLLSYNEGLRVVIHTANLIQKDWDQKTQGVWMSPVFPKSTVKRSCKFQDDLLSYLDTYTGAAMNEWKEKVKSHDMSSCRAHIIASVPGPHTGLNIFKWGHMKLRKVLEEHGPSASTTTKDWPVIGQFSSIGSLGPAPSSWLTSEWLTSLSSCWKTGTVKTLRSEIPKGKLQLVFPTVENIKNSLEGYMAGGSVPYASQTALKQPYLTTFFNQWVAEGYGRSRASPHIKTYMRVSPTCDRLAWFLLTSANLSKAAWGGFEKKGTQLRIRSYEIGVLLLPDDESGTLMVGESSSNNSMLPIPIDLPLTDYKTTDRPWIWNDRYLAPDCKGNVWTPS</sequence>
<dbReference type="PANTHER" id="PTHR12415:SF0">
    <property type="entry name" value="TYROSYL-DNA PHOSPHODIESTERASE 1"/>
    <property type="match status" value="1"/>
</dbReference>
<feature type="domain" description="PBZ-type" evidence="13">
    <location>
        <begin position="14"/>
        <end position="37"/>
    </location>
</feature>
<keyword evidence="3" id="KW-0540">Nuclease</keyword>
<keyword evidence="4" id="KW-0227">DNA damage</keyword>
<dbReference type="KEGG" id="aqu:100641695"/>
<dbReference type="Proteomes" id="UP000007879">
    <property type="component" value="Unassembled WGS sequence"/>
</dbReference>
<dbReference type="EnsemblMetazoa" id="XM_003390035.3">
    <property type="protein sequence ID" value="XP_003390083.1"/>
    <property type="gene ID" value="LOC100641695"/>
</dbReference>
<dbReference type="Pfam" id="PF06087">
    <property type="entry name" value="Tyr-DNA_phospho"/>
    <property type="match status" value="1"/>
</dbReference>
<evidence type="ECO:0000256" key="7">
    <source>
        <dbReference type="ARBA" id="ARBA00023204"/>
    </source>
</evidence>
<organism evidence="14">
    <name type="scientific">Amphimedon queenslandica</name>
    <name type="common">Sponge</name>
    <dbReference type="NCBI Taxonomy" id="400682"/>
    <lineage>
        <taxon>Eukaryota</taxon>
        <taxon>Metazoa</taxon>
        <taxon>Porifera</taxon>
        <taxon>Demospongiae</taxon>
        <taxon>Heteroscleromorpha</taxon>
        <taxon>Haplosclerida</taxon>
        <taxon>Niphatidae</taxon>
        <taxon>Amphimedon</taxon>
    </lineage>
</organism>
<evidence type="ECO:0000313" key="15">
    <source>
        <dbReference type="Proteomes" id="UP000007879"/>
    </source>
</evidence>
<evidence type="ECO:0000256" key="1">
    <source>
        <dbReference type="ARBA" id="ARBA00004123"/>
    </source>
</evidence>
<evidence type="ECO:0000256" key="12">
    <source>
        <dbReference type="SAM" id="MobiDB-lite"/>
    </source>
</evidence>
<dbReference type="GO" id="GO:0003690">
    <property type="term" value="F:double-stranded DNA binding"/>
    <property type="evidence" value="ECO:0007669"/>
    <property type="project" value="TreeGrafter"/>
</dbReference>
<comment type="similarity">
    <text evidence="2">Belongs to the tyrosyl-DNA phosphodiesterase family.</text>
</comment>
<dbReference type="GO" id="GO:0006281">
    <property type="term" value="P:DNA repair"/>
    <property type="evidence" value="ECO:0007669"/>
    <property type="project" value="UniProtKB-KW"/>
</dbReference>
<dbReference type="GO" id="GO:0003697">
    <property type="term" value="F:single-stranded DNA binding"/>
    <property type="evidence" value="ECO:0007669"/>
    <property type="project" value="TreeGrafter"/>
</dbReference>
<dbReference type="CDD" id="cd09195">
    <property type="entry name" value="PLDc_mTdp1_2"/>
    <property type="match status" value="1"/>
</dbReference>
<keyword evidence="7" id="KW-0234">DNA repair</keyword>
<evidence type="ECO:0000256" key="9">
    <source>
        <dbReference type="PIRSR" id="PIRSR610347-1"/>
    </source>
</evidence>